<evidence type="ECO:0000313" key="2">
    <source>
        <dbReference type="Proteomes" id="UP001056120"/>
    </source>
</evidence>
<organism evidence="1 2">
    <name type="scientific">Smallanthus sonchifolius</name>
    <dbReference type="NCBI Taxonomy" id="185202"/>
    <lineage>
        <taxon>Eukaryota</taxon>
        <taxon>Viridiplantae</taxon>
        <taxon>Streptophyta</taxon>
        <taxon>Embryophyta</taxon>
        <taxon>Tracheophyta</taxon>
        <taxon>Spermatophyta</taxon>
        <taxon>Magnoliopsida</taxon>
        <taxon>eudicotyledons</taxon>
        <taxon>Gunneridae</taxon>
        <taxon>Pentapetalae</taxon>
        <taxon>asterids</taxon>
        <taxon>campanulids</taxon>
        <taxon>Asterales</taxon>
        <taxon>Asteraceae</taxon>
        <taxon>Asteroideae</taxon>
        <taxon>Heliantheae alliance</taxon>
        <taxon>Millerieae</taxon>
        <taxon>Smallanthus</taxon>
    </lineage>
</organism>
<sequence>MAIGTYRVQPTSVILSYFGISYVKKILNNGYGKLCKESGFLKCMIEIIGQIKIQIQRLTGHLRNLGTLNQLISF</sequence>
<keyword evidence="2" id="KW-1185">Reference proteome</keyword>
<name>A0ACB9EU75_9ASTR</name>
<reference evidence="1 2" key="2">
    <citation type="journal article" date="2022" name="Mol. Ecol. Resour.">
        <title>The genomes of chicory, endive, great burdock and yacon provide insights into Asteraceae paleo-polyploidization history and plant inulin production.</title>
        <authorList>
            <person name="Fan W."/>
            <person name="Wang S."/>
            <person name="Wang H."/>
            <person name="Wang A."/>
            <person name="Jiang F."/>
            <person name="Liu H."/>
            <person name="Zhao H."/>
            <person name="Xu D."/>
            <person name="Zhang Y."/>
        </authorList>
    </citation>
    <scope>NUCLEOTIDE SEQUENCE [LARGE SCALE GENOMIC DNA]</scope>
    <source>
        <strain evidence="2">cv. Yunnan</strain>
        <tissue evidence="1">Leaves</tissue>
    </source>
</reference>
<proteinExistence type="predicted"/>
<gene>
    <name evidence="1" type="ORF">L1987_52939</name>
</gene>
<dbReference type="Proteomes" id="UP001056120">
    <property type="component" value="Linkage Group LG17"/>
</dbReference>
<accession>A0ACB9EU75</accession>
<reference evidence="2" key="1">
    <citation type="journal article" date="2022" name="Mol. Ecol. Resour.">
        <title>The genomes of chicory, endive, great burdock and yacon provide insights into Asteraceae palaeo-polyploidization history and plant inulin production.</title>
        <authorList>
            <person name="Fan W."/>
            <person name="Wang S."/>
            <person name="Wang H."/>
            <person name="Wang A."/>
            <person name="Jiang F."/>
            <person name="Liu H."/>
            <person name="Zhao H."/>
            <person name="Xu D."/>
            <person name="Zhang Y."/>
        </authorList>
    </citation>
    <scope>NUCLEOTIDE SEQUENCE [LARGE SCALE GENOMIC DNA]</scope>
    <source>
        <strain evidence="2">cv. Yunnan</strain>
    </source>
</reference>
<comment type="caution">
    <text evidence="1">The sequence shown here is derived from an EMBL/GenBank/DDBJ whole genome shotgun (WGS) entry which is preliminary data.</text>
</comment>
<evidence type="ECO:0000313" key="1">
    <source>
        <dbReference type="EMBL" id="KAI3762509.1"/>
    </source>
</evidence>
<dbReference type="EMBL" id="CM042034">
    <property type="protein sequence ID" value="KAI3762509.1"/>
    <property type="molecule type" value="Genomic_DNA"/>
</dbReference>
<protein>
    <submittedName>
        <fullName evidence="1">Uncharacterized protein</fullName>
    </submittedName>
</protein>